<evidence type="ECO:0000313" key="1">
    <source>
        <dbReference type="EMBL" id="MEA5362882.1"/>
    </source>
</evidence>
<reference evidence="1 2" key="1">
    <citation type="submission" date="2023-12" db="EMBL/GenBank/DDBJ databases">
        <title>Amycolatopsis sp. V23-08.</title>
        <authorList>
            <person name="Somphong A."/>
        </authorList>
    </citation>
    <scope>NUCLEOTIDE SEQUENCE [LARGE SCALE GENOMIC DNA]</scope>
    <source>
        <strain evidence="1 2">V23-08</strain>
    </source>
</reference>
<gene>
    <name evidence="1" type="ORF">VA596_25340</name>
</gene>
<dbReference type="RefSeq" id="WP_323330644.1">
    <property type="nucleotide sequence ID" value="NZ_JAYFSI010000006.1"/>
</dbReference>
<sequence>MMSIIGVTGHRELTAAITTHVRAQIVAMLREQPNPLLGLGSLADGADQLFAETVLQEGGRLHVVLPAAGYENTLHDGKTYQRLLAAAAEVTTLDFTEPGPPAYEAAGRYVAERCDLLVAVWDGDTPRGPGGTFAAVSYARSIGKPVRICWPDGAVRP</sequence>
<name>A0ABU5R9H6_9PSEU</name>
<organism evidence="1 2">
    <name type="scientific">Amycolatopsis heterodermiae</name>
    <dbReference type="NCBI Taxonomy" id="3110235"/>
    <lineage>
        <taxon>Bacteria</taxon>
        <taxon>Bacillati</taxon>
        <taxon>Actinomycetota</taxon>
        <taxon>Actinomycetes</taxon>
        <taxon>Pseudonocardiales</taxon>
        <taxon>Pseudonocardiaceae</taxon>
        <taxon>Amycolatopsis</taxon>
    </lineage>
</organism>
<dbReference type="Gene3D" id="3.40.50.450">
    <property type="match status" value="1"/>
</dbReference>
<comment type="caution">
    <text evidence="1">The sequence shown here is derived from an EMBL/GenBank/DDBJ whole genome shotgun (WGS) entry which is preliminary data.</text>
</comment>
<evidence type="ECO:0008006" key="3">
    <source>
        <dbReference type="Google" id="ProtNLM"/>
    </source>
</evidence>
<accession>A0ABU5R9H6</accession>
<evidence type="ECO:0000313" key="2">
    <source>
        <dbReference type="Proteomes" id="UP001304298"/>
    </source>
</evidence>
<proteinExistence type="predicted"/>
<dbReference type="Proteomes" id="UP001304298">
    <property type="component" value="Unassembled WGS sequence"/>
</dbReference>
<protein>
    <recommendedName>
        <fullName evidence="3">DUF2493 domain-containing protein</fullName>
    </recommendedName>
</protein>
<dbReference type="EMBL" id="JAYFSI010000006">
    <property type="protein sequence ID" value="MEA5362882.1"/>
    <property type="molecule type" value="Genomic_DNA"/>
</dbReference>
<dbReference type="SUPFAM" id="SSF102405">
    <property type="entry name" value="MCP/YpsA-like"/>
    <property type="match status" value="1"/>
</dbReference>
<keyword evidence="2" id="KW-1185">Reference proteome</keyword>